<dbReference type="Proteomes" id="UP001177670">
    <property type="component" value="Unassembled WGS sequence"/>
</dbReference>
<feature type="region of interest" description="Disordered" evidence="1">
    <location>
        <begin position="1"/>
        <end position="81"/>
    </location>
</feature>
<proteinExistence type="predicted"/>
<feature type="compositionally biased region" description="Basic and acidic residues" evidence="1">
    <location>
        <begin position="143"/>
        <end position="154"/>
    </location>
</feature>
<dbReference type="AlphaFoldDB" id="A0AA40FJI1"/>
<reference evidence="2" key="1">
    <citation type="submission" date="2021-10" db="EMBL/GenBank/DDBJ databases">
        <title>Melipona bicolor Genome sequencing and assembly.</title>
        <authorList>
            <person name="Araujo N.S."/>
            <person name="Arias M.C."/>
        </authorList>
    </citation>
    <scope>NUCLEOTIDE SEQUENCE</scope>
    <source>
        <strain evidence="2">USP_2M_L1-L4_2017</strain>
        <tissue evidence="2">Whole body</tissue>
    </source>
</reference>
<comment type="caution">
    <text evidence="2">The sequence shown here is derived from an EMBL/GenBank/DDBJ whole genome shotgun (WGS) entry which is preliminary data.</text>
</comment>
<gene>
    <name evidence="2" type="ORF">K0M31_012710</name>
</gene>
<feature type="compositionally biased region" description="Basic residues" evidence="1">
    <location>
        <begin position="12"/>
        <end position="21"/>
    </location>
</feature>
<evidence type="ECO:0000313" key="2">
    <source>
        <dbReference type="EMBL" id="KAK1119980.1"/>
    </source>
</evidence>
<feature type="region of interest" description="Disordered" evidence="1">
    <location>
        <begin position="129"/>
        <end position="154"/>
    </location>
</feature>
<feature type="compositionally biased region" description="Basic and acidic residues" evidence="1">
    <location>
        <begin position="1"/>
        <end position="11"/>
    </location>
</feature>
<evidence type="ECO:0000313" key="3">
    <source>
        <dbReference type="Proteomes" id="UP001177670"/>
    </source>
</evidence>
<keyword evidence="3" id="KW-1185">Reference proteome</keyword>
<organism evidence="2 3">
    <name type="scientific">Melipona bicolor</name>
    <dbReference type="NCBI Taxonomy" id="60889"/>
    <lineage>
        <taxon>Eukaryota</taxon>
        <taxon>Metazoa</taxon>
        <taxon>Ecdysozoa</taxon>
        <taxon>Arthropoda</taxon>
        <taxon>Hexapoda</taxon>
        <taxon>Insecta</taxon>
        <taxon>Pterygota</taxon>
        <taxon>Neoptera</taxon>
        <taxon>Endopterygota</taxon>
        <taxon>Hymenoptera</taxon>
        <taxon>Apocrita</taxon>
        <taxon>Aculeata</taxon>
        <taxon>Apoidea</taxon>
        <taxon>Anthophila</taxon>
        <taxon>Apidae</taxon>
        <taxon>Melipona</taxon>
    </lineage>
</organism>
<dbReference type="EMBL" id="JAHYIQ010000033">
    <property type="protein sequence ID" value="KAK1119980.1"/>
    <property type="molecule type" value="Genomic_DNA"/>
</dbReference>
<sequence length="154" mass="17264">MAQVWTKERGRGGVRRWRRRRQGAESDGESGGPLPSEERRKSTGSSNPASTPRAGAAASEKTPVCVRVRESAKRERRVCPAGEDDHVATRIETHQLTRTPLSSFSEHLRLGSPRNRRVYATQTPRVKPFLRPTKGWVGLSANGRKETPVDRTRR</sequence>
<evidence type="ECO:0000256" key="1">
    <source>
        <dbReference type="SAM" id="MobiDB-lite"/>
    </source>
</evidence>
<accession>A0AA40FJI1</accession>
<protein>
    <submittedName>
        <fullName evidence="2">Uncharacterized protein</fullName>
    </submittedName>
</protein>
<name>A0AA40FJI1_9HYME</name>